<evidence type="ECO:0000259" key="1">
    <source>
        <dbReference type="PROSITE" id="PS50405"/>
    </source>
</evidence>
<dbReference type="Pfam" id="PF00043">
    <property type="entry name" value="GST_C"/>
    <property type="match status" value="1"/>
</dbReference>
<accession>A0ABQ8G1X4</accession>
<evidence type="ECO:0000313" key="3">
    <source>
        <dbReference type="Proteomes" id="UP000774617"/>
    </source>
</evidence>
<proteinExistence type="predicted"/>
<dbReference type="EMBL" id="JAGTJR010000026">
    <property type="protein sequence ID" value="KAH7042268.1"/>
    <property type="molecule type" value="Genomic_DNA"/>
</dbReference>
<dbReference type="PROSITE" id="PS50405">
    <property type="entry name" value="GST_CTER"/>
    <property type="match status" value="1"/>
</dbReference>
<dbReference type="SUPFAM" id="SSF47616">
    <property type="entry name" value="GST C-terminal domain-like"/>
    <property type="match status" value="1"/>
</dbReference>
<dbReference type="InterPro" id="IPR004046">
    <property type="entry name" value="GST_C"/>
</dbReference>
<dbReference type="InterPro" id="IPR010987">
    <property type="entry name" value="Glutathione-S-Trfase_C-like"/>
</dbReference>
<comment type="caution">
    <text evidence="2">The sequence shown here is derived from an EMBL/GenBank/DDBJ whole genome shotgun (WGS) entry which is preliminary data.</text>
</comment>
<dbReference type="PANTHER" id="PTHR44051">
    <property type="entry name" value="GLUTATHIONE S-TRANSFERASE-RELATED"/>
    <property type="match status" value="1"/>
</dbReference>
<feature type="domain" description="GST C-terminal" evidence="1">
    <location>
        <begin position="1"/>
        <end position="114"/>
    </location>
</feature>
<evidence type="ECO:0000313" key="2">
    <source>
        <dbReference type="EMBL" id="KAH7042268.1"/>
    </source>
</evidence>
<dbReference type="PANTHER" id="PTHR44051:SF9">
    <property type="entry name" value="GLUTATHIONE S-TRANSFERASE 1"/>
    <property type="match status" value="1"/>
</dbReference>
<dbReference type="Gene3D" id="1.20.1050.10">
    <property type="match status" value="1"/>
</dbReference>
<protein>
    <submittedName>
        <fullName evidence="2">Glutathione S-transferase</fullName>
    </submittedName>
</protein>
<organism evidence="2 3">
    <name type="scientific">Macrophomina phaseolina</name>
    <dbReference type="NCBI Taxonomy" id="35725"/>
    <lineage>
        <taxon>Eukaryota</taxon>
        <taxon>Fungi</taxon>
        <taxon>Dikarya</taxon>
        <taxon>Ascomycota</taxon>
        <taxon>Pezizomycotina</taxon>
        <taxon>Dothideomycetes</taxon>
        <taxon>Dothideomycetes incertae sedis</taxon>
        <taxon>Botryosphaeriales</taxon>
        <taxon>Botryosphaeriaceae</taxon>
        <taxon>Macrophomina</taxon>
    </lineage>
</organism>
<dbReference type="InterPro" id="IPR036282">
    <property type="entry name" value="Glutathione-S-Trfase_C_sf"/>
</dbReference>
<gene>
    <name evidence="2" type="ORF">B0J12DRAFT_674507</name>
</gene>
<dbReference type="Proteomes" id="UP000774617">
    <property type="component" value="Unassembled WGS sequence"/>
</dbReference>
<keyword evidence="3" id="KW-1185">Reference proteome</keyword>
<name>A0ABQ8G1X4_9PEZI</name>
<sequence>MHTVELPFYLRLSGVAEDSPSMRGAQERLAAALRMMDDRLMSTKWLAGDDLTAADIYCVFPLSTMRLFASFDLKGYEGLLRWLRDVSQRPAYRKAMDRAESGETRGGQFPVIYPESPKSILDG</sequence>
<reference evidence="2 3" key="1">
    <citation type="journal article" date="2021" name="Nat. Commun.">
        <title>Genetic determinants of endophytism in the Arabidopsis root mycobiome.</title>
        <authorList>
            <person name="Mesny F."/>
            <person name="Miyauchi S."/>
            <person name="Thiergart T."/>
            <person name="Pickel B."/>
            <person name="Atanasova L."/>
            <person name="Karlsson M."/>
            <person name="Huettel B."/>
            <person name="Barry K.W."/>
            <person name="Haridas S."/>
            <person name="Chen C."/>
            <person name="Bauer D."/>
            <person name="Andreopoulos W."/>
            <person name="Pangilinan J."/>
            <person name="LaButti K."/>
            <person name="Riley R."/>
            <person name="Lipzen A."/>
            <person name="Clum A."/>
            <person name="Drula E."/>
            <person name="Henrissat B."/>
            <person name="Kohler A."/>
            <person name="Grigoriev I.V."/>
            <person name="Martin F.M."/>
            <person name="Hacquard S."/>
        </authorList>
    </citation>
    <scope>NUCLEOTIDE SEQUENCE [LARGE SCALE GENOMIC DNA]</scope>
    <source>
        <strain evidence="2 3">MPI-SDFR-AT-0080</strain>
    </source>
</reference>